<protein>
    <submittedName>
        <fullName evidence="1">Uncharacterized protein</fullName>
    </submittedName>
</protein>
<sequence>MAATFLSGSQALEDALQLPVAKRLTESPDHSTINKLCIPLHHGPYDRLLHSQ</sequence>
<evidence type="ECO:0000313" key="1">
    <source>
        <dbReference type="EMBL" id="KIK12649.1"/>
    </source>
</evidence>
<dbReference type="AlphaFoldDB" id="A0A0C9YFD6"/>
<organism evidence="1 2">
    <name type="scientific">Pisolithus microcarpus 441</name>
    <dbReference type="NCBI Taxonomy" id="765257"/>
    <lineage>
        <taxon>Eukaryota</taxon>
        <taxon>Fungi</taxon>
        <taxon>Dikarya</taxon>
        <taxon>Basidiomycota</taxon>
        <taxon>Agaricomycotina</taxon>
        <taxon>Agaricomycetes</taxon>
        <taxon>Agaricomycetidae</taxon>
        <taxon>Boletales</taxon>
        <taxon>Sclerodermatineae</taxon>
        <taxon>Pisolithaceae</taxon>
        <taxon>Pisolithus</taxon>
    </lineage>
</organism>
<accession>A0A0C9YFD6</accession>
<name>A0A0C9YFD6_9AGAM</name>
<proteinExistence type="predicted"/>
<keyword evidence="2" id="KW-1185">Reference proteome</keyword>
<dbReference type="HOGENOM" id="CLU_3088142_0_0_1"/>
<evidence type="ECO:0000313" key="2">
    <source>
        <dbReference type="Proteomes" id="UP000054018"/>
    </source>
</evidence>
<dbReference type="Proteomes" id="UP000054018">
    <property type="component" value="Unassembled WGS sequence"/>
</dbReference>
<reference evidence="1 2" key="1">
    <citation type="submission" date="2014-04" db="EMBL/GenBank/DDBJ databases">
        <authorList>
            <consortium name="DOE Joint Genome Institute"/>
            <person name="Kuo A."/>
            <person name="Kohler A."/>
            <person name="Costa M.D."/>
            <person name="Nagy L.G."/>
            <person name="Floudas D."/>
            <person name="Copeland A."/>
            <person name="Barry K.W."/>
            <person name="Cichocki N."/>
            <person name="Veneault-Fourrey C."/>
            <person name="LaButti K."/>
            <person name="Lindquist E.A."/>
            <person name="Lipzen A."/>
            <person name="Lundell T."/>
            <person name="Morin E."/>
            <person name="Murat C."/>
            <person name="Sun H."/>
            <person name="Tunlid A."/>
            <person name="Henrissat B."/>
            <person name="Grigoriev I.V."/>
            <person name="Hibbett D.S."/>
            <person name="Martin F."/>
            <person name="Nordberg H.P."/>
            <person name="Cantor M.N."/>
            <person name="Hua S.X."/>
        </authorList>
    </citation>
    <scope>NUCLEOTIDE SEQUENCE [LARGE SCALE GENOMIC DNA]</scope>
    <source>
        <strain evidence="1 2">441</strain>
    </source>
</reference>
<reference evidence="2" key="2">
    <citation type="submission" date="2015-01" db="EMBL/GenBank/DDBJ databases">
        <title>Evolutionary Origins and Diversification of the Mycorrhizal Mutualists.</title>
        <authorList>
            <consortium name="DOE Joint Genome Institute"/>
            <consortium name="Mycorrhizal Genomics Consortium"/>
            <person name="Kohler A."/>
            <person name="Kuo A."/>
            <person name="Nagy L.G."/>
            <person name="Floudas D."/>
            <person name="Copeland A."/>
            <person name="Barry K.W."/>
            <person name="Cichocki N."/>
            <person name="Veneault-Fourrey C."/>
            <person name="LaButti K."/>
            <person name="Lindquist E.A."/>
            <person name="Lipzen A."/>
            <person name="Lundell T."/>
            <person name="Morin E."/>
            <person name="Murat C."/>
            <person name="Riley R."/>
            <person name="Ohm R."/>
            <person name="Sun H."/>
            <person name="Tunlid A."/>
            <person name="Henrissat B."/>
            <person name="Grigoriev I.V."/>
            <person name="Hibbett D.S."/>
            <person name="Martin F."/>
        </authorList>
    </citation>
    <scope>NUCLEOTIDE SEQUENCE [LARGE SCALE GENOMIC DNA]</scope>
    <source>
        <strain evidence="2">441</strain>
    </source>
</reference>
<gene>
    <name evidence="1" type="ORF">PISMIDRAFT_689283</name>
</gene>
<dbReference type="EMBL" id="KN834061">
    <property type="protein sequence ID" value="KIK12649.1"/>
    <property type="molecule type" value="Genomic_DNA"/>
</dbReference>